<proteinExistence type="predicted"/>
<name>A0A7I4Y3W5_HAECO</name>
<evidence type="ECO:0000256" key="5">
    <source>
        <dbReference type="SAM" id="Phobius"/>
    </source>
</evidence>
<feature type="transmembrane region" description="Helical" evidence="5">
    <location>
        <begin position="176"/>
        <end position="198"/>
    </location>
</feature>
<dbReference type="Proteomes" id="UP000025227">
    <property type="component" value="Unplaced"/>
</dbReference>
<reference evidence="7" key="1">
    <citation type="submission" date="2020-12" db="UniProtKB">
        <authorList>
            <consortium name="WormBaseParasite"/>
        </authorList>
    </citation>
    <scope>IDENTIFICATION</scope>
    <source>
        <strain evidence="7">MHco3</strain>
    </source>
</reference>
<keyword evidence="6" id="KW-1185">Reference proteome</keyword>
<evidence type="ECO:0000256" key="2">
    <source>
        <dbReference type="ARBA" id="ARBA00022692"/>
    </source>
</evidence>
<evidence type="ECO:0000256" key="3">
    <source>
        <dbReference type="ARBA" id="ARBA00022989"/>
    </source>
</evidence>
<feature type="transmembrane region" description="Helical" evidence="5">
    <location>
        <begin position="91"/>
        <end position="115"/>
    </location>
</feature>
<organism evidence="6 7">
    <name type="scientific">Haemonchus contortus</name>
    <name type="common">Barber pole worm</name>
    <dbReference type="NCBI Taxonomy" id="6289"/>
    <lineage>
        <taxon>Eukaryota</taxon>
        <taxon>Metazoa</taxon>
        <taxon>Ecdysozoa</taxon>
        <taxon>Nematoda</taxon>
        <taxon>Chromadorea</taxon>
        <taxon>Rhabditida</taxon>
        <taxon>Rhabditina</taxon>
        <taxon>Rhabditomorpha</taxon>
        <taxon>Strongyloidea</taxon>
        <taxon>Trichostrongylidae</taxon>
        <taxon>Haemonchus</taxon>
    </lineage>
</organism>
<dbReference type="Pfam" id="PF10292">
    <property type="entry name" value="7TM_GPCR_Srab"/>
    <property type="match status" value="1"/>
</dbReference>
<dbReference type="GO" id="GO:0016020">
    <property type="term" value="C:membrane"/>
    <property type="evidence" value="ECO:0007669"/>
    <property type="project" value="UniProtKB-SubCell"/>
</dbReference>
<feature type="transmembrane region" description="Helical" evidence="5">
    <location>
        <begin position="45"/>
        <end position="65"/>
    </location>
</feature>
<evidence type="ECO:0000256" key="4">
    <source>
        <dbReference type="ARBA" id="ARBA00023136"/>
    </source>
</evidence>
<evidence type="ECO:0000256" key="1">
    <source>
        <dbReference type="ARBA" id="ARBA00004141"/>
    </source>
</evidence>
<dbReference type="GO" id="GO:0004984">
    <property type="term" value="F:olfactory receptor activity"/>
    <property type="evidence" value="ECO:0007669"/>
    <property type="project" value="TreeGrafter"/>
</dbReference>
<protein>
    <submittedName>
        <fullName evidence="7">G_PROTEIN_RECEP_F1_2 domain-containing protein</fullName>
    </submittedName>
</protein>
<dbReference type="AlphaFoldDB" id="A0A7I4Y3W5"/>
<keyword evidence="2 5" id="KW-0812">Transmembrane</keyword>
<dbReference type="PANTHER" id="PTHR31357:SF18">
    <property type="entry name" value="SERPENTINE RECEPTOR, CLASS T"/>
    <property type="match status" value="1"/>
</dbReference>
<dbReference type="WBParaSite" id="HCON_00048090-00001">
    <property type="protein sequence ID" value="HCON_00048090-00001"/>
    <property type="gene ID" value="HCON_00048090"/>
</dbReference>
<keyword evidence="3 5" id="KW-1133">Transmembrane helix</keyword>
<evidence type="ECO:0000313" key="7">
    <source>
        <dbReference type="WBParaSite" id="HCON_00048090-00001"/>
    </source>
</evidence>
<dbReference type="InterPro" id="IPR019408">
    <property type="entry name" value="7TM_GPCR_serpentine_rcpt_Srab"/>
</dbReference>
<keyword evidence="4 5" id="KW-0472">Membrane</keyword>
<sequence>MFFAKVSNIYMLILYGSSRVIRGRRTCHCIALWRRSEYDSFGPKIGLTLIAASLFISVLFCAWAVSEEDFSQQYAYCSPVTAKTTKNMTTLIFVTTGLSILTISGIVILFIFNSLAKKRNRFDLNTSYQLRENESVLRLILPLDIFQTAISGITAISVFVTISFKDHLSNVSFRLLLASLNLFPFYTLVSPTILWLIIRWSRRLKANKIATMKKKQSETENDIYFRTYSEMWGHRR</sequence>
<feature type="transmembrane region" description="Helical" evidence="5">
    <location>
        <begin position="136"/>
        <end position="164"/>
    </location>
</feature>
<dbReference type="InterPro" id="IPR051080">
    <property type="entry name" value="Nematode_rcpt-like_serp_alpha"/>
</dbReference>
<accession>A0A7I4Y3W5</accession>
<comment type="subcellular location">
    <subcellularLocation>
        <location evidence="1">Membrane</location>
        <topology evidence="1">Multi-pass membrane protein</topology>
    </subcellularLocation>
</comment>
<dbReference type="PANTHER" id="PTHR31357">
    <property type="entry name" value="SERPENTINE RECEPTOR CLASS ALPHA-10"/>
    <property type="match status" value="1"/>
</dbReference>
<evidence type="ECO:0000313" key="6">
    <source>
        <dbReference type="Proteomes" id="UP000025227"/>
    </source>
</evidence>